<sequence length="197" mass="22104">MAVFPLEEFNTTIVSNDPKLTLETSFEEHRLEAYEQGYKAGWDDATAAQIEEQYRVAADFARNLQELSFTYHEARNQILGSLKPLFTEMVSKVLPRLAQETLPQSIVDEVLSAAADRTIAEFEIVISPANRPALERLLEDQTALDVNIVEEPTMAEGLAYIRFSETEKQIDLTSVLAGFSQLVEGFFTQQQKVAING</sequence>
<dbReference type="Proteomes" id="UP000261704">
    <property type="component" value="Chromosome"/>
</dbReference>
<dbReference type="RefSeq" id="WP_118944247.1">
    <property type="nucleotide sequence ID" value="NZ_CP032125.1"/>
</dbReference>
<evidence type="ECO:0000313" key="2">
    <source>
        <dbReference type="Proteomes" id="UP000261704"/>
    </source>
</evidence>
<keyword evidence="1" id="KW-0282">Flagellum</keyword>
<keyword evidence="1" id="KW-0966">Cell projection</keyword>
<protein>
    <submittedName>
        <fullName evidence="1">Flagellar biosynthesis protein</fullName>
    </submittedName>
</protein>
<proteinExistence type="predicted"/>
<keyword evidence="1" id="KW-0969">Cilium</keyword>
<evidence type="ECO:0000313" key="1">
    <source>
        <dbReference type="EMBL" id="AXX99596.1"/>
    </source>
</evidence>
<dbReference type="OrthoDB" id="7870971at2"/>
<reference evidence="1 2" key="1">
    <citation type="submission" date="2018-09" db="EMBL/GenBank/DDBJ databases">
        <title>Profundibacter amoris BAR1 gen. nov., sp. nov., a new member of the Roseobacter clade isolated at Lokis Castle Vent Field on the Arctic Mid-Oceanic Ridge.</title>
        <authorList>
            <person name="Le Moine Bauer S."/>
            <person name="Sjoeberg A.G."/>
            <person name="L'Haridon S."/>
            <person name="Stokke R."/>
            <person name="Roalkvam I."/>
            <person name="Steen I.H."/>
            <person name="Dahle H."/>
        </authorList>
    </citation>
    <scope>NUCLEOTIDE SEQUENCE [LARGE SCALE GENOMIC DNA]</scope>
    <source>
        <strain evidence="1 2">BAR1</strain>
    </source>
</reference>
<keyword evidence="2" id="KW-1185">Reference proteome</keyword>
<name>A0A347UL68_9RHOB</name>
<dbReference type="AlphaFoldDB" id="A0A347UL68"/>
<gene>
    <name evidence="1" type="ORF">BAR1_17655</name>
</gene>
<organism evidence="1 2">
    <name type="scientific">Profundibacter amoris</name>
    <dbReference type="NCBI Taxonomy" id="2171755"/>
    <lineage>
        <taxon>Bacteria</taxon>
        <taxon>Pseudomonadati</taxon>
        <taxon>Pseudomonadota</taxon>
        <taxon>Alphaproteobacteria</taxon>
        <taxon>Rhodobacterales</taxon>
        <taxon>Paracoccaceae</taxon>
        <taxon>Profundibacter</taxon>
    </lineage>
</organism>
<accession>A0A347UL68</accession>
<dbReference type="EMBL" id="CP032125">
    <property type="protein sequence ID" value="AXX99596.1"/>
    <property type="molecule type" value="Genomic_DNA"/>
</dbReference>
<dbReference type="KEGG" id="pamo:BAR1_17655"/>